<dbReference type="InterPro" id="IPR007921">
    <property type="entry name" value="CHAP_dom"/>
</dbReference>
<gene>
    <name evidence="3" type="ORF">ACFFRN_20730</name>
</gene>
<organism evidence="3 4">
    <name type="scientific">Nonomuraea roseola</name>
    <dbReference type="NCBI Taxonomy" id="46179"/>
    <lineage>
        <taxon>Bacteria</taxon>
        <taxon>Bacillati</taxon>
        <taxon>Actinomycetota</taxon>
        <taxon>Actinomycetes</taxon>
        <taxon>Streptosporangiales</taxon>
        <taxon>Streptosporangiaceae</taxon>
        <taxon>Nonomuraea</taxon>
    </lineage>
</organism>
<dbReference type="InterPro" id="IPR036365">
    <property type="entry name" value="PGBD-like_sf"/>
</dbReference>
<keyword evidence="4" id="KW-1185">Reference proteome</keyword>
<evidence type="ECO:0000313" key="3">
    <source>
        <dbReference type="EMBL" id="MFB9529043.1"/>
    </source>
</evidence>
<sequence>MATASGIRSVARAEIGYRESGRNHTKYADQVSALRWAQNQPWCHTFVSWVFQKAGAANLAPVTASCLAGVAWFKNRGRWHSTPRVGDIVYYGPSGGTHVEIVTGVTDTHIKTVGGNTSGSLDGTYFNGDGVYEKDVPRSSPRIYGYGRPAYSAPVKPGEKPSGVKVPTFPGVLKPGSVGSAVRVLQKRLRDRGWRIEVDGIYGDDTERVVEMFQREKGLDRDGVVDRDTWRAAWLREVT</sequence>
<dbReference type="Gene3D" id="3.90.1720.10">
    <property type="entry name" value="endopeptidase domain like (from Nostoc punctiforme)"/>
    <property type="match status" value="1"/>
</dbReference>
<reference evidence="3 4" key="1">
    <citation type="submission" date="2024-09" db="EMBL/GenBank/DDBJ databases">
        <authorList>
            <person name="Sun Q."/>
            <person name="Mori K."/>
        </authorList>
    </citation>
    <scope>NUCLEOTIDE SEQUENCE [LARGE SCALE GENOMIC DNA]</scope>
    <source>
        <strain evidence="3 4">JCM 3323</strain>
    </source>
</reference>
<evidence type="ECO:0000259" key="2">
    <source>
        <dbReference type="Pfam" id="PF05257"/>
    </source>
</evidence>
<evidence type="ECO:0000259" key="1">
    <source>
        <dbReference type="Pfam" id="PF01471"/>
    </source>
</evidence>
<evidence type="ECO:0000313" key="4">
    <source>
        <dbReference type="Proteomes" id="UP001589646"/>
    </source>
</evidence>
<feature type="domain" description="Peptidoglycan binding-like" evidence="1">
    <location>
        <begin position="179"/>
        <end position="232"/>
    </location>
</feature>
<protein>
    <submittedName>
        <fullName evidence="3">Peptidoglycan-binding protein</fullName>
    </submittedName>
</protein>
<dbReference type="Proteomes" id="UP001589646">
    <property type="component" value="Unassembled WGS sequence"/>
</dbReference>
<dbReference type="InterPro" id="IPR002477">
    <property type="entry name" value="Peptidoglycan-bd-like"/>
</dbReference>
<dbReference type="EMBL" id="JBHMCE010000006">
    <property type="protein sequence ID" value="MFB9529043.1"/>
    <property type="molecule type" value="Genomic_DNA"/>
</dbReference>
<dbReference type="Gene3D" id="1.10.101.10">
    <property type="entry name" value="PGBD-like superfamily/PGBD"/>
    <property type="match status" value="1"/>
</dbReference>
<dbReference type="SUPFAM" id="SSF54001">
    <property type="entry name" value="Cysteine proteinases"/>
    <property type="match status" value="1"/>
</dbReference>
<proteinExistence type="predicted"/>
<name>A0ABV5Q239_9ACTN</name>
<dbReference type="Pfam" id="PF01471">
    <property type="entry name" value="PG_binding_1"/>
    <property type="match status" value="1"/>
</dbReference>
<dbReference type="RefSeq" id="WP_346128952.1">
    <property type="nucleotide sequence ID" value="NZ_BAAAXC010000015.1"/>
</dbReference>
<dbReference type="SUPFAM" id="SSF47090">
    <property type="entry name" value="PGBD-like"/>
    <property type="match status" value="1"/>
</dbReference>
<dbReference type="Pfam" id="PF05257">
    <property type="entry name" value="CHAP"/>
    <property type="match status" value="1"/>
</dbReference>
<feature type="domain" description="Peptidase C51" evidence="2">
    <location>
        <begin position="38"/>
        <end position="116"/>
    </location>
</feature>
<dbReference type="InterPro" id="IPR038765">
    <property type="entry name" value="Papain-like_cys_pep_sf"/>
</dbReference>
<dbReference type="InterPro" id="IPR036366">
    <property type="entry name" value="PGBDSf"/>
</dbReference>
<comment type="caution">
    <text evidence="3">The sequence shown here is derived from an EMBL/GenBank/DDBJ whole genome shotgun (WGS) entry which is preliminary data.</text>
</comment>
<accession>A0ABV5Q239</accession>